<keyword evidence="3" id="KW-1185">Reference proteome</keyword>
<sequence>MVIVGFLAVYARAGALAGLPDPTRGAAGHLDHGRGRPSGGAHRPPPRPRHAAVPTRLDPGVGAAKAAERAGRSVEVLRRVHAQRLDGDDSIADAR</sequence>
<proteinExistence type="predicted"/>
<reference evidence="3" key="1">
    <citation type="journal article" date="2019" name="Int. J. Syst. Evol. Microbiol.">
        <title>The Global Catalogue of Microorganisms (GCM) 10K type strain sequencing project: providing services to taxonomists for standard genome sequencing and annotation.</title>
        <authorList>
            <consortium name="The Broad Institute Genomics Platform"/>
            <consortium name="The Broad Institute Genome Sequencing Center for Infectious Disease"/>
            <person name="Wu L."/>
            <person name="Ma J."/>
        </authorList>
    </citation>
    <scope>NUCLEOTIDE SEQUENCE [LARGE SCALE GENOMIC DNA]</scope>
    <source>
        <strain evidence="3">JCM 18123</strain>
    </source>
</reference>
<evidence type="ECO:0000313" key="3">
    <source>
        <dbReference type="Proteomes" id="UP001499993"/>
    </source>
</evidence>
<name>A0ABP9G7M9_9ACTN</name>
<organism evidence="2 3">
    <name type="scientific">Streptomonospora halophila</name>
    <dbReference type="NCBI Taxonomy" id="427369"/>
    <lineage>
        <taxon>Bacteria</taxon>
        <taxon>Bacillati</taxon>
        <taxon>Actinomycetota</taxon>
        <taxon>Actinomycetes</taxon>
        <taxon>Streptosporangiales</taxon>
        <taxon>Nocardiopsidaceae</taxon>
        <taxon>Streptomonospora</taxon>
    </lineage>
</organism>
<protein>
    <submittedName>
        <fullName evidence="2">Uncharacterized protein</fullName>
    </submittedName>
</protein>
<dbReference type="RefSeq" id="WP_345555631.1">
    <property type="nucleotide sequence ID" value="NZ_BAABIK010000003.1"/>
</dbReference>
<feature type="region of interest" description="Disordered" evidence="1">
    <location>
        <begin position="18"/>
        <end position="57"/>
    </location>
</feature>
<dbReference type="EMBL" id="BAABIK010000003">
    <property type="protein sequence ID" value="GAA4931811.1"/>
    <property type="molecule type" value="Genomic_DNA"/>
</dbReference>
<dbReference type="Proteomes" id="UP001499993">
    <property type="component" value="Unassembled WGS sequence"/>
</dbReference>
<evidence type="ECO:0000313" key="2">
    <source>
        <dbReference type="EMBL" id="GAA4931811.1"/>
    </source>
</evidence>
<evidence type="ECO:0000256" key="1">
    <source>
        <dbReference type="SAM" id="MobiDB-lite"/>
    </source>
</evidence>
<gene>
    <name evidence="2" type="ORF">GCM10023224_09820</name>
</gene>
<comment type="caution">
    <text evidence="2">The sequence shown here is derived from an EMBL/GenBank/DDBJ whole genome shotgun (WGS) entry which is preliminary data.</text>
</comment>
<accession>A0ABP9G7M9</accession>